<dbReference type="GO" id="GO:0003676">
    <property type="term" value="F:nucleic acid binding"/>
    <property type="evidence" value="ECO:0007669"/>
    <property type="project" value="InterPro"/>
</dbReference>
<reference evidence="5" key="1">
    <citation type="journal article" date="2020" name="Nature">
        <title>Giant virus diversity and host interactions through global metagenomics.</title>
        <authorList>
            <person name="Schulz F."/>
            <person name="Roux S."/>
            <person name="Paez-Espino D."/>
            <person name="Jungbluth S."/>
            <person name="Walsh D.A."/>
            <person name="Denef V.J."/>
            <person name="McMahon K.D."/>
            <person name="Konstantinidis K.T."/>
            <person name="Eloe-Fadrosh E.A."/>
            <person name="Kyrpides N.C."/>
            <person name="Woyke T."/>
        </authorList>
    </citation>
    <scope>NUCLEOTIDE SEQUENCE</scope>
    <source>
        <strain evidence="5">GVMAG-S-1035118-87</strain>
    </source>
</reference>
<evidence type="ECO:0000256" key="1">
    <source>
        <dbReference type="ARBA" id="ARBA00022723"/>
    </source>
</evidence>
<proteinExistence type="predicted"/>
<dbReference type="GO" id="GO:0005634">
    <property type="term" value="C:nucleus"/>
    <property type="evidence" value="ECO:0007669"/>
    <property type="project" value="TreeGrafter"/>
</dbReference>
<dbReference type="Pfam" id="PF01096">
    <property type="entry name" value="Zn_ribbon_TFIIS"/>
    <property type="match status" value="1"/>
</dbReference>
<accession>A0A6C0AIJ1</accession>
<keyword evidence="2" id="KW-0863">Zinc-finger</keyword>
<dbReference type="PROSITE" id="PS00466">
    <property type="entry name" value="ZF_TFIIS_1"/>
    <property type="match status" value="1"/>
</dbReference>
<sequence>MCTVTDSPLLRQRMRNRLNEIIQDEKISENVEIGAYNYSVKQATEKKIIRKWTNPMFAEIYLTKMRTLLCNVTHPMIHSMKEPHKCAFMTHQELNPEKWREMIHKKEKRDEHLFTHKLVANTTDFTCFKCKKNNCTYYQLQTRSADEPMTTFVTCVNCESHWRC</sequence>
<dbReference type="SUPFAM" id="SSF57783">
    <property type="entry name" value="Zinc beta-ribbon"/>
    <property type="match status" value="1"/>
</dbReference>
<dbReference type="EMBL" id="MN740627">
    <property type="protein sequence ID" value="QHS79273.1"/>
    <property type="molecule type" value="Genomic_DNA"/>
</dbReference>
<keyword evidence="1" id="KW-0479">Metal-binding</keyword>
<dbReference type="InterPro" id="IPR001222">
    <property type="entry name" value="Znf_TFIIS"/>
</dbReference>
<dbReference type="GO" id="GO:0006351">
    <property type="term" value="P:DNA-templated transcription"/>
    <property type="evidence" value="ECO:0007669"/>
    <property type="project" value="InterPro"/>
</dbReference>
<evidence type="ECO:0000313" key="5">
    <source>
        <dbReference type="EMBL" id="QHS79273.1"/>
    </source>
</evidence>
<dbReference type="SMART" id="SM00440">
    <property type="entry name" value="ZnF_C2C2"/>
    <property type="match status" value="1"/>
</dbReference>
<dbReference type="AlphaFoldDB" id="A0A6C0AIJ1"/>
<evidence type="ECO:0000256" key="3">
    <source>
        <dbReference type="ARBA" id="ARBA00022833"/>
    </source>
</evidence>
<dbReference type="PROSITE" id="PS51133">
    <property type="entry name" value="ZF_TFIIS_2"/>
    <property type="match status" value="1"/>
</dbReference>
<protein>
    <recommendedName>
        <fullName evidence="4">TFIIS-type domain-containing protein</fullName>
    </recommendedName>
</protein>
<dbReference type="PANTHER" id="PTHR11477:SF0">
    <property type="entry name" value="IP08861P-RELATED"/>
    <property type="match status" value="1"/>
</dbReference>
<evidence type="ECO:0000259" key="4">
    <source>
        <dbReference type="PROSITE" id="PS51133"/>
    </source>
</evidence>
<evidence type="ECO:0000256" key="2">
    <source>
        <dbReference type="ARBA" id="ARBA00022771"/>
    </source>
</evidence>
<organism evidence="5">
    <name type="scientific">viral metagenome</name>
    <dbReference type="NCBI Taxonomy" id="1070528"/>
    <lineage>
        <taxon>unclassified sequences</taxon>
        <taxon>metagenomes</taxon>
        <taxon>organismal metagenomes</taxon>
    </lineage>
</organism>
<dbReference type="PANTHER" id="PTHR11477">
    <property type="entry name" value="TRANSCRIPTION FACTOR S-II ZINC FINGER DOMAIN-CONTAINING PROTEIN"/>
    <property type="match status" value="1"/>
</dbReference>
<dbReference type="GO" id="GO:0008270">
    <property type="term" value="F:zinc ion binding"/>
    <property type="evidence" value="ECO:0007669"/>
    <property type="project" value="UniProtKB-KW"/>
</dbReference>
<dbReference type="Gene3D" id="2.20.25.10">
    <property type="match status" value="1"/>
</dbReference>
<name>A0A6C0AIJ1_9ZZZZ</name>
<keyword evidence="3" id="KW-0862">Zinc</keyword>
<feature type="domain" description="TFIIS-type" evidence="4">
    <location>
        <begin position="123"/>
        <end position="163"/>
    </location>
</feature>
<dbReference type="CDD" id="cd13749">
    <property type="entry name" value="Zn-ribbon_TFIIS"/>
    <property type="match status" value="1"/>
</dbReference>